<dbReference type="GO" id="GO:0000053">
    <property type="term" value="P:argininosuccinate metabolic process"/>
    <property type="evidence" value="ECO:0007669"/>
    <property type="project" value="TreeGrafter"/>
</dbReference>
<evidence type="ECO:0000256" key="2">
    <source>
        <dbReference type="ARBA" id="ARBA00012286"/>
    </source>
</evidence>
<dbReference type="EMBL" id="QEWP01000001">
    <property type="protein sequence ID" value="PWE01185.1"/>
    <property type="molecule type" value="Genomic_DNA"/>
</dbReference>
<evidence type="ECO:0000256" key="7">
    <source>
        <dbReference type="ARBA" id="ARBA00022840"/>
    </source>
</evidence>
<keyword evidence="6" id="KW-0547">Nucleotide-binding</keyword>
<dbReference type="InterPro" id="IPR023434">
    <property type="entry name" value="Arginosuc_synth_type_1_subfam"/>
</dbReference>
<dbReference type="Proteomes" id="UP000244956">
    <property type="component" value="Unassembled WGS sequence"/>
</dbReference>
<dbReference type="AlphaFoldDB" id="A0A2U2BDN7"/>
<dbReference type="EC" id="6.3.4.5" evidence="2"/>
<keyword evidence="11" id="KW-1185">Reference proteome</keyword>
<dbReference type="OrthoDB" id="9801641at2"/>
<dbReference type="SUPFAM" id="SSF52402">
    <property type="entry name" value="Adenine nucleotide alpha hydrolases-like"/>
    <property type="match status" value="1"/>
</dbReference>
<reference evidence="10 11" key="1">
    <citation type="submission" date="2018-05" db="EMBL/GenBank/DDBJ databases">
        <title>Marinilabilia rubrum sp. nov., isolated from saltern sediment.</title>
        <authorList>
            <person name="Zhang R."/>
        </authorList>
    </citation>
    <scope>NUCLEOTIDE SEQUENCE [LARGE SCALE GENOMIC DNA]</scope>
    <source>
        <strain evidence="10 11">WTE16</strain>
    </source>
</reference>
<evidence type="ECO:0000313" key="10">
    <source>
        <dbReference type="EMBL" id="PWE01185.1"/>
    </source>
</evidence>
<dbReference type="InterPro" id="IPR048267">
    <property type="entry name" value="Arginosuc_syn_N"/>
</dbReference>
<name>A0A2U2BDN7_9BACT</name>
<dbReference type="GO" id="GO:0006526">
    <property type="term" value="P:L-arginine biosynthetic process"/>
    <property type="evidence" value="ECO:0007669"/>
    <property type="project" value="UniProtKB-UniPathway"/>
</dbReference>
<dbReference type="Pfam" id="PF20979">
    <property type="entry name" value="Arginosuc_syn_C"/>
    <property type="match status" value="1"/>
</dbReference>
<evidence type="ECO:0000259" key="8">
    <source>
        <dbReference type="Pfam" id="PF00764"/>
    </source>
</evidence>
<keyword evidence="4" id="KW-0436">Ligase</keyword>
<dbReference type="InterPro" id="IPR048268">
    <property type="entry name" value="Arginosuc_syn_C"/>
</dbReference>
<evidence type="ECO:0000256" key="4">
    <source>
        <dbReference type="ARBA" id="ARBA00022598"/>
    </source>
</evidence>
<evidence type="ECO:0000259" key="9">
    <source>
        <dbReference type="Pfam" id="PF20979"/>
    </source>
</evidence>
<dbReference type="FunFam" id="3.40.50.620:FF:000019">
    <property type="entry name" value="Argininosuccinate synthase"/>
    <property type="match status" value="1"/>
</dbReference>
<dbReference type="GO" id="GO:0004055">
    <property type="term" value="F:argininosuccinate synthase activity"/>
    <property type="evidence" value="ECO:0007669"/>
    <property type="project" value="UniProtKB-EC"/>
</dbReference>
<dbReference type="UniPathway" id="UPA00068">
    <property type="reaction ID" value="UER00113"/>
</dbReference>
<gene>
    <name evidence="10" type="ORF">DDZ16_01475</name>
</gene>
<evidence type="ECO:0000256" key="1">
    <source>
        <dbReference type="ARBA" id="ARBA00004967"/>
    </source>
</evidence>
<keyword evidence="5" id="KW-0028">Amino-acid biosynthesis</keyword>
<protein>
    <recommendedName>
        <fullName evidence="2">argininosuccinate synthase</fullName>
        <ecNumber evidence="2">6.3.4.5</ecNumber>
    </recommendedName>
</protein>
<dbReference type="GO" id="GO:0005737">
    <property type="term" value="C:cytoplasm"/>
    <property type="evidence" value="ECO:0007669"/>
    <property type="project" value="TreeGrafter"/>
</dbReference>
<dbReference type="InterPro" id="IPR001518">
    <property type="entry name" value="Arginosuc_synth"/>
</dbReference>
<dbReference type="Gene3D" id="3.40.50.620">
    <property type="entry name" value="HUPs"/>
    <property type="match status" value="1"/>
</dbReference>
<dbReference type="PANTHER" id="PTHR11587:SF2">
    <property type="entry name" value="ARGININOSUCCINATE SYNTHASE"/>
    <property type="match status" value="1"/>
</dbReference>
<evidence type="ECO:0000313" key="11">
    <source>
        <dbReference type="Proteomes" id="UP000244956"/>
    </source>
</evidence>
<dbReference type="PANTHER" id="PTHR11587">
    <property type="entry name" value="ARGININOSUCCINATE SYNTHASE"/>
    <property type="match status" value="1"/>
</dbReference>
<dbReference type="PROSITE" id="PS00564">
    <property type="entry name" value="ARGININOSUCCIN_SYN_1"/>
    <property type="match status" value="1"/>
</dbReference>
<dbReference type="InterPro" id="IPR014729">
    <property type="entry name" value="Rossmann-like_a/b/a_fold"/>
</dbReference>
<dbReference type="CDD" id="cd01999">
    <property type="entry name" value="ASS"/>
    <property type="match status" value="1"/>
</dbReference>
<dbReference type="GO" id="GO:0000050">
    <property type="term" value="P:urea cycle"/>
    <property type="evidence" value="ECO:0007669"/>
    <property type="project" value="TreeGrafter"/>
</dbReference>
<dbReference type="Gene3D" id="3.90.1260.10">
    <property type="entry name" value="Argininosuccinate synthetase, chain A, domain 2"/>
    <property type="match status" value="1"/>
</dbReference>
<dbReference type="InterPro" id="IPR024074">
    <property type="entry name" value="AS_cat/multimer_dom_body"/>
</dbReference>
<dbReference type="SUPFAM" id="SSF69864">
    <property type="entry name" value="Argininosuccinate synthetase, C-terminal domain"/>
    <property type="match status" value="1"/>
</dbReference>
<organism evidence="10 11">
    <name type="scientific">Marinilabilia rubra</name>
    <dbReference type="NCBI Taxonomy" id="2162893"/>
    <lineage>
        <taxon>Bacteria</taxon>
        <taxon>Pseudomonadati</taxon>
        <taxon>Bacteroidota</taxon>
        <taxon>Bacteroidia</taxon>
        <taxon>Marinilabiliales</taxon>
        <taxon>Marinilabiliaceae</taxon>
        <taxon>Marinilabilia</taxon>
    </lineage>
</organism>
<keyword evidence="7" id="KW-0067">ATP-binding</keyword>
<keyword evidence="3" id="KW-0055">Arginine biosynthesis</keyword>
<sequence length="402" mass="45195">MMNNKVVLAFSGGLDTSFCVKYLKEEKGLEIFSAIANTGGFSEEELVEIERGARDLGVADHVTLDVTDLYYRNCIRYMIYGNVLKNNTYPLSVSSERIFQAMALVDYARKVGAKYIAHGSTGAGNDQIRFDLTFQILAPEIEILTPIRDLVLSRDEEIDYLMKRGVEKDWSKMAYSINKGIWGTSVGGKETLTTDQNLPEEAYPSQLKKEGSEEMVLSFEKGELKMVNGEKFDNVVDAIRKVEALGSVYAIGRDTHVGDTIIGIKGRVGFEAAGPLMIIKAHHLLEKHTLTKWQMYWKEQLGNWYGMLLHEAQYLEPVMRDIEAFLENSQGNVNGDVILKLHPYRFELVGIKSANDLMNTGFGDYGEVNKAWTGDDVKGFTKLMSNYLKIFNTVNKGQLDVD</sequence>
<feature type="domain" description="Arginosuccinate synthase C-terminal" evidence="9">
    <location>
        <begin position="175"/>
        <end position="385"/>
    </location>
</feature>
<comment type="pathway">
    <text evidence="1">Amino-acid biosynthesis; L-arginine biosynthesis; L-arginine from L-ornithine and carbamoyl phosphate: step 2/3.</text>
</comment>
<dbReference type="InterPro" id="IPR018223">
    <property type="entry name" value="Arginosuc_synth_CS"/>
</dbReference>
<accession>A0A2U2BDN7</accession>
<evidence type="ECO:0000256" key="3">
    <source>
        <dbReference type="ARBA" id="ARBA00022571"/>
    </source>
</evidence>
<evidence type="ECO:0000256" key="6">
    <source>
        <dbReference type="ARBA" id="ARBA00022741"/>
    </source>
</evidence>
<dbReference type="Pfam" id="PF00764">
    <property type="entry name" value="Arginosuc_synth"/>
    <property type="match status" value="1"/>
</dbReference>
<dbReference type="GO" id="GO:0005524">
    <property type="term" value="F:ATP binding"/>
    <property type="evidence" value="ECO:0007669"/>
    <property type="project" value="UniProtKB-KW"/>
</dbReference>
<comment type="caution">
    <text evidence="10">The sequence shown here is derived from an EMBL/GenBank/DDBJ whole genome shotgun (WGS) entry which is preliminary data.</text>
</comment>
<feature type="domain" description="Arginosuccinate synthase-like N-terminal" evidence="8">
    <location>
        <begin position="5"/>
        <end position="167"/>
    </location>
</feature>
<proteinExistence type="predicted"/>
<evidence type="ECO:0000256" key="5">
    <source>
        <dbReference type="ARBA" id="ARBA00022605"/>
    </source>
</evidence>